<dbReference type="SMART" id="SM00782">
    <property type="entry name" value="PhnA_Zn_Ribbon"/>
    <property type="match status" value="1"/>
</dbReference>
<dbReference type="RefSeq" id="WP_127692606.1">
    <property type="nucleotide sequence ID" value="NZ_SACQ01000001.1"/>
</dbReference>
<dbReference type="EMBL" id="SACQ01000001">
    <property type="protein sequence ID" value="RVU32437.1"/>
    <property type="molecule type" value="Genomic_DNA"/>
</dbReference>
<gene>
    <name evidence="2" type="ORF">EOE65_01970</name>
</gene>
<dbReference type="Proteomes" id="UP000282818">
    <property type="component" value="Unassembled WGS sequence"/>
</dbReference>
<accession>A0A437QD18</accession>
<evidence type="ECO:0000313" key="2">
    <source>
        <dbReference type="EMBL" id="RVU32437.1"/>
    </source>
</evidence>
<proteinExistence type="predicted"/>
<sequence>MAKGRDKHQERHHGLSLYGKDLVRRCAAHCELCNSSGRPLEIFEVPPVPADPDFSHCLMICAECKGQIEKPKRLNADHWRCLNQTMWSEVEAAKVTAIVLLKQLEQTESWAQELLEIAYLSPSEEEWVDAWKLI</sequence>
<comment type="caution">
    <text evidence="2">The sequence shown here is derived from an EMBL/GenBank/DDBJ whole genome shotgun (WGS) entry which is preliminary data.</text>
</comment>
<reference evidence="2 3" key="1">
    <citation type="submission" date="2019-01" db="EMBL/GenBank/DDBJ databases">
        <authorList>
            <person name="Chen W.-M."/>
        </authorList>
    </citation>
    <scope>NUCLEOTIDE SEQUENCE [LARGE SCALE GENOMIC DNA]</scope>
    <source>
        <strain evidence="2 3">HPM-16</strain>
    </source>
</reference>
<dbReference type="InterPro" id="IPR013991">
    <property type="entry name" value="PhnaA_N_proteobac"/>
</dbReference>
<feature type="domain" description="PhnA protein N-terminal proteobacterial" evidence="1">
    <location>
        <begin position="21"/>
        <end position="69"/>
    </location>
</feature>
<evidence type="ECO:0000259" key="1">
    <source>
        <dbReference type="SMART" id="SM00782"/>
    </source>
</evidence>
<keyword evidence="3" id="KW-1185">Reference proteome</keyword>
<name>A0A437QD18_9GAMM</name>
<dbReference type="AlphaFoldDB" id="A0A437QD18"/>
<evidence type="ECO:0000313" key="3">
    <source>
        <dbReference type="Proteomes" id="UP000282818"/>
    </source>
</evidence>
<organism evidence="2 3">
    <name type="scientific">Neptunomonas marina</name>
    <dbReference type="NCBI Taxonomy" id="1815562"/>
    <lineage>
        <taxon>Bacteria</taxon>
        <taxon>Pseudomonadati</taxon>
        <taxon>Pseudomonadota</taxon>
        <taxon>Gammaproteobacteria</taxon>
        <taxon>Oceanospirillales</taxon>
        <taxon>Oceanospirillaceae</taxon>
        <taxon>Neptunomonas</taxon>
    </lineage>
</organism>
<protein>
    <submittedName>
        <fullName evidence="2">PhnA protein</fullName>
    </submittedName>
</protein>